<evidence type="ECO:0000313" key="7">
    <source>
        <dbReference type="EMBL" id="TPP10784.1"/>
    </source>
</evidence>
<keyword evidence="4" id="KW-0449">Lipoprotein</keyword>
<keyword evidence="1 5" id="KW-0732">Signal</keyword>
<reference evidence="7 8" key="1">
    <citation type="submission" date="2019-06" db="EMBL/GenBank/DDBJ databases">
        <title>Rhizobium sp. CL12 isolated from roots of soybean.</title>
        <authorList>
            <person name="Wang C."/>
        </authorList>
    </citation>
    <scope>NUCLEOTIDE SEQUENCE [LARGE SCALE GENOMIC DNA]</scope>
    <source>
        <strain evidence="7 8">CL12</strain>
    </source>
</reference>
<feature type="signal peptide" evidence="5">
    <location>
        <begin position="1"/>
        <end position="25"/>
    </location>
</feature>
<dbReference type="InterPro" id="IPR036328">
    <property type="entry name" value="MliC_sf"/>
</dbReference>
<evidence type="ECO:0000256" key="4">
    <source>
        <dbReference type="ARBA" id="ARBA00023288"/>
    </source>
</evidence>
<accession>A0A504U6W2</accession>
<keyword evidence="8" id="KW-1185">Reference proteome</keyword>
<evidence type="ECO:0000259" key="6">
    <source>
        <dbReference type="Pfam" id="PF09864"/>
    </source>
</evidence>
<evidence type="ECO:0000313" key="8">
    <source>
        <dbReference type="Proteomes" id="UP000316429"/>
    </source>
</evidence>
<dbReference type="OrthoDB" id="7173921at2"/>
<comment type="caution">
    <text evidence="7">The sequence shown here is derived from an EMBL/GenBank/DDBJ whole genome shotgun (WGS) entry which is preliminary data.</text>
</comment>
<evidence type="ECO:0000256" key="1">
    <source>
        <dbReference type="ARBA" id="ARBA00022729"/>
    </source>
</evidence>
<dbReference type="Pfam" id="PF09864">
    <property type="entry name" value="MliC"/>
    <property type="match status" value="1"/>
</dbReference>
<evidence type="ECO:0000256" key="2">
    <source>
        <dbReference type="ARBA" id="ARBA00023136"/>
    </source>
</evidence>
<dbReference type="EMBL" id="VFYP01000001">
    <property type="protein sequence ID" value="TPP10784.1"/>
    <property type="molecule type" value="Genomic_DNA"/>
</dbReference>
<dbReference type="InterPro" id="IPR018660">
    <property type="entry name" value="MliC"/>
</dbReference>
<evidence type="ECO:0000256" key="5">
    <source>
        <dbReference type="SAM" id="SignalP"/>
    </source>
</evidence>
<proteinExistence type="predicted"/>
<feature type="chain" id="PRO_5021226749" evidence="5">
    <location>
        <begin position="26"/>
        <end position="324"/>
    </location>
</feature>
<sequence length="324" mass="34735">MRRHFLAGLASLILFHLASTHSAQAADIRYACDNGTTLTVAFSEAAANVTLPDGAKVSLPQQASGSGFWYSNGRYELRGKGDEAQFAIGRMAPANCKVDDQPAEVFDRSTRAEVDVPAGETGFDMPGKLTCLRYPNFALKQLDLGEKGAAGLFIAPSEGPCKLDSAVDRKIVDDAAGYLWGAVGPYAVFRGADGWNGGMPFVVYDARTATRLLDDIVADNFDSLTLAGEELTLRYRRTYGAECSLLADPQGCGKTIREALGLAPDRAMPDCRAAYKPAIDADPKAAKDIEAWPSVIDYPVQRQLTPTGTKLTPVEGDLTCRPSM</sequence>
<feature type="domain" description="C-type lysozyme inhibitor" evidence="6">
    <location>
        <begin position="30"/>
        <end position="93"/>
    </location>
</feature>
<keyword evidence="2" id="KW-0472">Membrane</keyword>
<protein>
    <submittedName>
        <fullName evidence="7">Lysozyme inhibitor</fullName>
    </submittedName>
</protein>
<keyword evidence="3" id="KW-0564">Palmitate</keyword>
<dbReference type="Gene3D" id="2.40.128.200">
    <property type="match status" value="1"/>
</dbReference>
<dbReference type="Proteomes" id="UP000316429">
    <property type="component" value="Unassembled WGS sequence"/>
</dbReference>
<evidence type="ECO:0000256" key="3">
    <source>
        <dbReference type="ARBA" id="ARBA00023139"/>
    </source>
</evidence>
<organism evidence="7 8">
    <name type="scientific">Rhizobium glycinendophyticum</name>
    <dbReference type="NCBI Taxonomy" id="2589807"/>
    <lineage>
        <taxon>Bacteria</taxon>
        <taxon>Pseudomonadati</taxon>
        <taxon>Pseudomonadota</taxon>
        <taxon>Alphaproteobacteria</taxon>
        <taxon>Hyphomicrobiales</taxon>
        <taxon>Rhizobiaceae</taxon>
        <taxon>Rhizobium/Agrobacterium group</taxon>
        <taxon>Rhizobium</taxon>
    </lineage>
</organism>
<dbReference type="AlphaFoldDB" id="A0A504U6W2"/>
<name>A0A504U6W2_9HYPH</name>
<dbReference type="SUPFAM" id="SSF141488">
    <property type="entry name" value="YdhA-like"/>
    <property type="match status" value="1"/>
</dbReference>
<dbReference type="RefSeq" id="WP_140827100.1">
    <property type="nucleotide sequence ID" value="NZ_VFYP01000001.1"/>
</dbReference>
<gene>
    <name evidence="7" type="ORF">FJQ55_08065</name>
</gene>